<evidence type="ECO:0000256" key="5">
    <source>
        <dbReference type="ARBA" id="ARBA00022833"/>
    </source>
</evidence>
<dbReference type="InterPro" id="IPR031248">
    <property type="entry name" value="RNF213"/>
</dbReference>
<dbReference type="GO" id="GO:0002376">
    <property type="term" value="P:immune system process"/>
    <property type="evidence" value="ECO:0007669"/>
    <property type="project" value="UniProtKB-KW"/>
</dbReference>
<gene>
    <name evidence="9" type="ORF">EVOR1521_LOCUS3694</name>
</gene>
<dbReference type="EMBL" id="CAUJNA010000228">
    <property type="protein sequence ID" value="CAJ1374060.1"/>
    <property type="molecule type" value="Genomic_DNA"/>
</dbReference>
<evidence type="ECO:0000313" key="10">
    <source>
        <dbReference type="Proteomes" id="UP001178507"/>
    </source>
</evidence>
<dbReference type="SUPFAM" id="SSF53335">
    <property type="entry name" value="S-adenosyl-L-methionine-dependent methyltransferases"/>
    <property type="match status" value="1"/>
</dbReference>
<evidence type="ECO:0000256" key="6">
    <source>
        <dbReference type="ARBA" id="ARBA00022859"/>
    </source>
</evidence>
<evidence type="ECO:0000256" key="7">
    <source>
        <dbReference type="SAM" id="Coils"/>
    </source>
</evidence>
<dbReference type="Pfam" id="PF07728">
    <property type="entry name" value="AAA_5"/>
    <property type="match status" value="1"/>
</dbReference>
<dbReference type="InterPro" id="IPR011704">
    <property type="entry name" value="ATPase_dyneun-rel_AAA"/>
</dbReference>
<feature type="domain" description="RZ-type" evidence="8">
    <location>
        <begin position="3895"/>
        <end position="3969"/>
    </location>
</feature>
<dbReference type="GO" id="GO:0008270">
    <property type="term" value="F:zinc ion binding"/>
    <property type="evidence" value="ECO:0007669"/>
    <property type="project" value="UniProtKB-KW"/>
</dbReference>
<dbReference type="GO" id="GO:0004842">
    <property type="term" value="F:ubiquitin-protein transferase activity"/>
    <property type="evidence" value="ECO:0007669"/>
    <property type="project" value="InterPro"/>
</dbReference>
<proteinExistence type="predicted"/>
<dbReference type="GO" id="GO:0016887">
    <property type="term" value="F:ATP hydrolysis activity"/>
    <property type="evidence" value="ECO:0007669"/>
    <property type="project" value="InterPro"/>
</dbReference>
<evidence type="ECO:0000256" key="3">
    <source>
        <dbReference type="ARBA" id="ARBA00022723"/>
    </source>
</evidence>
<comment type="caution">
    <text evidence="9">The sequence shown here is derived from an EMBL/GenBank/DDBJ whole genome shotgun (WGS) entry which is preliminary data.</text>
</comment>
<keyword evidence="4" id="KW-0863">Zinc-finger</keyword>
<dbReference type="InterPro" id="IPR046439">
    <property type="entry name" value="ZF_RZ_dom"/>
</dbReference>
<dbReference type="Pfam" id="PF20173">
    <property type="entry name" value="ZnF_RZ-type"/>
    <property type="match status" value="1"/>
</dbReference>
<evidence type="ECO:0000256" key="4">
    <source>
        <dbReference type="ARBA" id="ARBA00022771"/>
    </source>
</evidence>
<name>A0AA36HRL8_9DINO</name>
<dbReference type="Pfam" id="PF10354">
    <property type="entry name" value="BMT5-like"/>
    <property type="match status" value="1"/>
</dbReference>
<dbReference type="InterPro" id="IPR027417">
    <property type="entry name" value="P-loop_NTPase"/>
</dbReference>
<comment type="subcellular location">
    <subcellularLocation>
        <location evidence="1">Cytoplasm</location>
    </subcellularLocation>
</comment>
<dbReference type="GO" id="GO:0005737">
    <property type="term" value="C:cytoplasm"/>
    <property type="evidence" value="ECO:0007669"/>
    <property type="project" value="UniProtKB-SubCell"/>
</dbReference>
<dbReference type="GO" id="GO:0005524">
    <property type="term" value="F:ATP binding"/>
    <property type="evidence" value="ECO:0007669"/>
    <property type="project" value="InterPro"/>
</dbReference>
<dbReference type="Gene3D" id="3.40.50.300">
    <property type="entry name" value="P-loop containing nucleotide triphosphate hydrolases"/>
    <property type="match status" value="2"/>
</dbReference>
<dbReference type="PANTHER" id="PTHR22605">
    <property type="entry name" value="RZ-TYPE DOMAIN-CONTAINING PROTEIN"/>
    <property type="match status" value="1"/>
</dbReference>
<reference evidence="9" key="1">
    <citation type="submission" date="2023-08" db="EMBL/GenBank/DDBJ databases">
        <authorList>
            <person name="Chen Y."/>
            <person name="Shah S."/>
            <person name="Dougan E. K."/>
            <person name="Thang M."/>
            <person name="Chan C."/>
        </authorList>
    </citation>
    <scope>NUCLEOTIDE SEQUENCE</scope>
</reference>
<accession>A0AA36HRL8</accession>
<evidence type="ECO:0000256" key="2">
    <source>
        <dbReference type="ARBA" id="ARBA00022490"/>
    </source>
</evidence>
<organism evidence="9 10">
    <name type="scientific">Effrenium voratum</name>
    <dbReference type="NCBI Taxonomy" id="2562239"/>
    <lineage>
        <taxon>Eukaryota</taxon>
        <taxon>Sar</taxon>
        <taxon>Alveolata</taxon>
        <taxon>Dinophyceae</taxon>
        <taxon>Suessiales</taxon>
        <taxon>Symbiodiniaceae</taxon>
        <taxon>Effrenium</taxon>
    </lineage>
</organism>
<keyword evidence="3" id="KW-0479">Metal-binding</keyword>
<dbReference type="InterPro" id="IPR019446">
    <property type="entry name" value="BMT5-like"/>
</dbReference>
<dbReference type="Gene3D" id="3.40.50.150">
    <property type="entry name" value="Vaccinia Virus protein VP39"/>
    <property type="match status" value="1"/>
</dbReference>
<dbReference type="PROSITE" id="PS51981">
    <property type="entry name" value="ZF_RZ"/>
    <property type="match status" value="1"/>
</dbReference>
<dbReference type="GO" id="GO:0070042">
    <property type="term" value="F:rRNA (uridine-N3-)-methyltransferase activity"/>
    <property type="evidence" value="ECO:0007669"/>
    <property type="project" value="InterPro"/>
</dbReference>
<evidence type="ECO:0000313" key="9">
    <source>
        <dbReference type="EMBL" id="CAJ1374060.1"/>
    </source>
</evidence>
<feature type="coiled-coil region" evidence="7">
    <location>
        <begin position="1411"/>
        <end position="1438"/>
    </location>
</feature>
<dbReference type="InterPro" id="IPR003593">
    <property type="entry name" value="AAA+_ATPase"/>
</dbReference>
<keyword evidence="6" id="KW-0391">Immunity</keyword>
<dbReference type="SUPFAM" id="SSF52540">
    <property type="entry name" value="P-loop containing nucleoside triphosphate hydrolases"/>
    <property type="match status" value="2"/>
</dbReference>
<dbReference type="Proteomes" id="UP001178507">
    <property type="component" value="Unassembled WGS sequence"/>
</dbReference>
<sequence length="4875" mass="541594">MPRPSVPDSPCRAMRDGVISWETPYSSVDALHKGLVVQVISDKDVAMKAMLGKSRAKDMSNWYGHVVTIVEVDKRRGTIKCAATGRNAKKDPTIWLAPGALTSVVRSTEDLVRRNLDAIYRAVHRQMELLHELNLHVFCPEAPQGGEMYCTGADRVLMDPVIMTHGAQGHYYCTLRLPEGRTSVTLSFVLNKNTSGLLSRGVDYVRDYLRDLFAAKPTEGLLHARLDLSLQPDSIEPVFHELQLEKGKNIPQEELFDRFVCAFHEEVCTLGAEMEAALMRSIQHFSQLYNQLRRAPKLDRYLKVLEQPCFASQGAFAAYVLGRLGTTPLPGGLVLVEQRNSGKKDATNRMLREVVQVEGKDLLVRPLIVFKGKAERVQRQAAELIAIELSGAEKVLESLRCSSDSLEFALLRDDEVAQHGLHRLMVSDAKKGGEQWINFTRFLVTLEAEVGKLGLHTILQPVSFCRAGHRDAEIRASLQDMRPCIDEMTPETREAFFKALLGERFCIMDLVWVLSACEAPPQRSTLQAVSSLIGLGSAAANDDGEALVHKILGSLACTHYIQQMKLCPANLGDVGRAFAGASGFVRGQLPHLMEELLTRAIRGAWPNLEDAMAGFAQLLDAAGDTEELKRCVQLLWQVCAATPKGQPELCQRVLRHLAGYMHFLEASAVFSQYIALRMESAKSAPFSIQGSTRWKKDAEKVLLALAAGTELLSAGKWEIVRQEPQMITRQVKRACEAYQGLALLHALEGLRALIGEEMCTVLVTMIEERAPMVVSDPKAFVEAAEVSVAVLQAKGARQRHVEDAVVALLDAATQKVDLQMLVDDDAASWRLFLRAWSSLGGKLQAQSHLHDAATLIRHTLKQIHEGSITLQSAEDLLKYPKSTLLDLLDIFAQELFWTTVDNEWARSAVVSLEQDVSKYTQAAARARGFLALCRRVRLWDAEAVNSLGSAVLQLDRERPVRELKDVQGRWWFCAHPAAQNLPDCGMFLRAACEWAERFEHCRGDDDSDQDDLPGESDGLHDLQQLEAELGIHGKGDCAALMLDVEGLFETFKSLCEQIAQTPTTSLSYQAVKSVLPLDEAESIGEHLRQASGVSKIDFPDSLVEILERTARLSRAAKDVRAVFMAADVCGFEPLSGNALAMRLGSLSKTTEQLPALSIEAVSSQMCSDDFRPLTVQQVADAVRQADDEVLSPLQTCGNLKLVRALAEAAELYDFVKPLLSEDLMPLHDSVETHSDELLRADTVFALLDVQSFFRALRRAGTRRGFVAALNSCITELTDVKDIAGKLATCTQHCHGLENLYRNLAKREEVASEKIRAAVKQGVFAVTCQGGATNALLSYRREGSSSMTLSRQELVDLRSRALLSGQDLEIMAAFVQQVDVLLVACGRLDTLCQEGFIWARDVRHEAANPNSLQKLQALEAQFQADLEEWRLRLQEARANYVELTFLYSQQFWLLADFLAHTVMDDSDLDMVMSILGYIQGRALSAAQRAAALRRPRVPWAPRNEMRRWFQQLGQGLGEVLALVTGKRGNFIPTAKSLALDRIEIGLRSVVKPGVVRTVQADRQEDVLRLALSFYAGVGSLPRAHEMLFCSGITTWPQLDAFLERCRHVAGMYCILHVERLTYSLQHLLVQRIKSGLGPSFQLVLVAVSEELSQVHAMRELPPQPAHALSPEGLKDFVRHLVPNLVCVVSEDAGCGKSETIRQRAFAQRKLPITVPLSGPLRLGSFIRRLLAQKWHAHSCLHLDIGPTDELDLLNDLLIQISFWGCVQAESDIAVVPCSFTFVELANLSTPVLRKLAFCNLVSPKAVRFSLDSFQVCRAPRSPAQVVCRVLDALHDRRLDSQPLRLEDPVSLPATRCLDLLQEYIVRRLQGPSYALVHTVLRVLAPQLVSFGHSAYFDPKTLKQLQLPASLRTQLVEQLIEACISFTTRAVTAGKLRQRRQHADQPPGAAEAFQGMVRWSETKPLLLFNRFDRQTLSLVYRKESDVLETVAKLFRSQANGQRLPCFESMSTRELEERLGRMILPLGKELGKPAEGSSYVVSPDNFVKMVWIALRVESCVPVIIMGETGCGKTSLIRHLAKLLSVKFNCLNVHAGTSAEDIINFVQRCAGESRQAQTWAFLDEVNTCEHMGLVTEIMCHHRLLGSPLPDSLVLLAACNPYRKKPQLSREMAAAQAELVLSDTSRKRKMSSLVYSVQELPETMYDYLYDFGFLGEKEEESYVKAMVQPVFNPNLVTGADRGWCACVCELILFSQQFTSEHQPDCLLSLRDVKRTVELIRWFQDNLTHRERAKSRQHKRELPDNTPLTEEGRRLRAVLNALAVSYHCRLPTRKIRNEYRARVAQILTYHRKEVPRKSFMRDWHDGDVINCLVMDEMKAYLHHMTPPKMTALNDALLENVFVMMVCILNRIPVFVVGKPGNSKSLALRIIHANLRGSDSQHELWRRYPRIYVISYQGSDVSTSEGVTKVFEKAEQYKKKQLSQGNSEVLVHFDEIGLAEASPNNPLKVLHAYLEPGYPKDRPDYAVVGLSNFPLDAAKMNRGIALVRPPPNKSDLQKTLEALCERTPLEMEKELREQLAIAYCAYYQEQPTPDFHGLRDFYFLAKTLAVKWPRQLDKRPRAIFQAVCRNFGGLPFDITGNPGQSFYGGSDAFARCPFLQKNSRRLGLPPSCASWPISVVDMLEENLRDKQSARHLLLVCEGEVQVALELVRQAADRQNKHLQIMMGSTFQEDKSDLYSFGLLKRIVLSMERGDILVMRALDTIHGSLYDMLNMSYTSLDNKKLCRIALGDKDILAEVNEDFRCVVLQDAAELQTADAAFLNRFEKHCVGINDLVTDPVQRRAVQELERLAGVAAQPPGSSGNASHEVRKLFVGWGLETAASLVNHVAQRGDRQLSPARLVSEAWRELAAVASLDGMLRATELSLWAHEAKEEAKEWREHFFAQPQSLQDWLLSNGWQNAPEGAAVRFALVLTTSPLQVDLGPVLGGVPAFRCLAVDALTSELDLIQKLEEFNEAPLPAGSVLVLQLRADSPHTELLRHRAAGLRADRRALLLLHGSRHLLASSKLRLRLNFQSDWAQVFLEQLTKDSRLNVRKCVESSLENLLKDDGPMPFQSVLESVLAECFWYIAYPATAAAAEHVEEATRLVLGDRDLLALLKEICLKRLERRRWPRGPWWYEVVKDTQLLQGHSSFSDCIEAYVRNLVRRPAATLIYLLEKSCALRTLSSENLRPAWFEMCRDLVLPQLEAVPEPKGPECYPYGRHLQLLRLPFSAIFADRLDGFRGLYEEHLAAGADGAADGADGADPRLKDLKASMEAAVGNASYLALLVEHRDAYAEDLAALRLTAVPLPQADQRRFLRPILDQMRHCGIPELHQFMWRNQGTLHIALRQLAAVPAAVRDLQGLMQAMQGKERELVHGDMAGMMRLITSHCCTAVHPTAFTLQQLGVDWLPVASRVLSAACGALDHVPVESRLGVVEVSALHVVVELSQRMDATDLLDFWGSLDLEPIRRPEQLSSLVQQGLQAAQRHLSPTALKRFHLFAHQRLLEHGAYDGVLQSIASGTAAVATAMLLRGLVQSAVREHPQCFTQVLEHLGWPASVNCTSLRALDQLARKAGAAAPLNAVLCVELQHFGFSDVPASAVAAGAASLRSMTKENFRLNHVVAAAALRLAAVRAASLIEDGGEWDELDGVLSAVCRPGEPGGEGAVLPSLIRAAVLREVHRRVGDEEQVAESCRHIPWLAGVLPIPGAAPLLAGAVPLFLGGFAPEAVEAAQVISTSAIQQMDTPQLRELAEAASASASASIWRFAFFAGSSSLLCHTEARAEQREAARLWLLKHPQLQKLPGLCRGNREILPAEMQHRLQVSPLPLLTALHLAAALLDAPTSGFSAPFKEVAAGKMEGFLPAMPEDEEQVILKALMDGYRDAHHRGHTRYQCPCGYRYIVADCGHAVQESSCPQCHKTIGGTEFATRNNKRLDKQAQQGQVHGEAGYITHAASRDRQQSVRLLAPLPFRALHFLLHSALLGSLFRGAASLSLSRILEHLEADWHVLHTALNCAPAGFFMDIASRLLFPHDAGGAVGAGCLTGAQRGPWELRMAQVVVEPCLDRAQRADFDSQLNWAASLGDVQALPLLLSDHVAPPGAQPARPWQAEGPAPDVQDFELLAARRALELGAGDLSFAKCLARRGLEVTATVLEAFPVVRSRYTDAVDRNRSELEQAGGRVLDYIDATTLQSSRLAGEQFDAVIYNFPYAGTYLDNVGKLPAESRLSLHTALLEGVFKSTRSVLTGDGSIWIGLLSSQFKEWRVDQLAQRQGLFLVEAIPFPRRSFPDYSPVWGDDRDFERSQPWQIYAGKPAVLCRFMTTPNRARQMERAKPPPAEDSSNEVPLALCRWMRLVEMPSLSRLELQFQSKSALAEKFQLLHAVLNARGLQLVGCLASVMEWLRFVRRHFEFQLSRGQASATRIREALADVSVREVDGRSGRCGSDGRRLFEAFQRAWALCAAEGFLARRDCAELPVLREVTLESPLALSCPDRTQEGSYVHALVNSLVDRQNEFLKQALEIAGQNGPSAWRVRSACEYWFHKGQVSLPSVGVEDIQSHHLVQAEDLTWLAHFGSAGALAGWEAQRSEGPELLTPGSACIFDWALMEQRVAERLLQKAVLLEPVLQPFPFRGEAFVNDYCFLAAACDQVPQQPCPAAARRFLLQAAKPEELMAFLQAGISVLRRLAPAPGLGLADFCRRWLKASPLQGLVSQPPCRELQVQHLVHLFEVVELQAAEEVLDSMPDRYQEEVDEKVLPCLKKWRGASAQLAHDVLLRLVIRLLHSGHGRKTTERVSDWAATALAHDVQETEEGLFDDLQLKHIGQAIRFAKDRVQTEPSGGQASAMATTT</sequence>
<protein>
    <recommendedName>
        <fullName evidence="8">RZ-type domain-containing protein</fullName>
    </recommendedName>
</protein>
<keyword evidence="5" id="KW-0862">Zinc</keyword>
<keyword evidence="10" id="KW-1185">Reference proteome</keyword>
<dbReference type="CDD" id="cd00009">
    <property type="entry name" value="AAA"/>
    <property type="match status" value="1"/>
</dbReference>
<dbReference type="SMART" id="SM00382">
    <property type="entry name" value="AAA"/>
    <property type="match status" value="2"/>
</dbReference>
<evidence type="ECO:0000259" key="8">
    <source>
        <dbReference type="PROSITE" id="PS51981"/>
    </source>
</evidence>
<keyword evidence="7" id="KW-0175">Coiled coil</keyword>
<dbReference type="PANTHER" id="PTHR22605:SF1">
    <property type="entry name" value="RZ-TYPE DOMAIN-CONTAINING PROTEIN"/>
    <property type="match status" value="1"/>
</dbReference>
<evidence type="ECO:0000256" key="1">
    <source>
        <dbReference type="ARBA" id="ARBA00004496"/>
    </source>
</evidence>
<keyword evidence="2" id="KW-0963">Cytoplasm</keyword>
<dbReference type="GO" id="GO:0070475">
    <property type="term" value="P:rRNA base methylation"/>
    <property type="evidence" value="ECO:0007669"/>
    <property type="project" value="InterPro"/>
</dbReference>
<dbReference type="InterPro" id="IPR029063">
    <property type="entry name" value="SAM-dependent_MTases_sf"/>
</dbReference>